<reference evidence="1 2" key="1">
    <citation type="journal article" date="2023" name="Science">
        <title>Complex scaffold remodeling in plant triterpene biosynthesis.</title>
        <authorList>
            <person name="De La Pena R."/>
            <person name="Hodgson H."/>
            <person name="Liu J.C."/>
            <person name="Stephenson M.J."/>
            <person name="Martin A.C."/>
            <person name="Owen C."/>
            <person name="Harkess A."/>
            <person name="Leebens-Mack J."/>
            <person name="Jimenez L.E."/>
            <person name="Osbourn A."/>
            <person name="Sattely E.S."/>
        </authorList>
    </citation>
    <scope>NUCLEOTIDE SEQUENCE [LARGE SCALE GENOMIC DNA]</scope>
    <source>
        <strain evidence="2">cv. JPN11</strain>
        <tissue evidence="1">Leaf</tissue>
    </source>
</reference>
<sequence length="181" mass="19953">MMDLTWLSTILVGAGCLALGYCIGKRHPACIFVWARKAKNAAIANEEMKSKAKESLEIEKLADILDDFKMVLVVRNDLKMGKGKIAAQCSHATLGLYKKLLRRGPKALNRWEMCAQPKVVVKIESEEEMLVLQERAKSLKLPTHITIDAGRTQIAPNSRTVMAILGPVEVVDDVTGGLKLL</sequence>
<dbReference type="EMBL" id="CM051397">
    <property type="protein sequence ID" value="KAJ4721051.1"/>
    <property type="molecule type" value="Genomic_DNA"/>
</dbReference>
<keyword evidence="2" id="KW-1185">Reference proteome</keyword>
<organism evidence="1 2">
    <name type="scientific">Melia azedarach</name>
    <name type="common">Chinaberry tree</name>
    <dbReference type="NCBI Taxonomy" id="155640"/>
    <lineage>
        <taxon>Eukaryota</taxon>
        <taxon>Viridiplantae</taxon>
        <taxon>Streptophyta</taxon>
        <taxon>Embryophyta</taxon>
        <taxon>Tracheophyta</taxon>
        <taxon>Spermatophyta</taxon>
        <taxon>Magnoliopsida</taxon>
        <taxon>eudicotyledons</taxon>
        <taxon>Gunneridae</taxon>
        <taxon>Pentapetalae</taxon>
        <taxon>rosids</taxon>
        <taxon>malvids</taxon>
        <taxon>Sapindales</taxon>
        <taxon>Meliaceae</taxon>
        <taxon>Melia</taxon>
    </lineage>
</organism>
<accession>A0ACC1YC93</accession>
<dbReference type="Proteomes" id="UP001164539">
    <property type="component" value="Chromosome 4"/>
</dbReference>
<protein>
    <submittedName>
        <fullName evidence="1">Peptidyl-tRNA hydrolase 2, mitochondrial</fullName>
    </submittedName>
</protein>
<proteinExistence type="predicted"/>
<name>A0ACC1YC93_MELAZ</name>
<evidence type="ECO:0000313" key="1">
    <source>
        <dbReference type="EMBL" id="KAJ4721051.1"/>
    </source>
</evidence>
<gene>
    <name evidence="1" type="ORF">OWV82_008779</name>
</gene>
<evidence type="ECO:0000313" key="2">
    <source>
        <dbReference type="Proteomes" id="UP001164539"/>
    </source>
</evidence>
<comment type="caution">
    <text evidence="1">The sequence shown here is derived from an EMBL/GenBank/DDBJ whole genome shotgun (WGS) entry which is preliminary data.</text>
</comment>
<keyword evidence="1" id="KW-0378">Hydrolase</keyword>